<protein>
    <submittedName>
        <fullName evidence="2">Uncharacterized protein</fullName>
    </submittedName>
</protein>
<sequence>MIVYNHKKGEKPFIGFSPLSYYLIVANRIIYIPASSLSEYLPVSDRRMPR</sequence>
<keyword evidence="1" id="KW-0812">Transmembrane</keyword>
<keyword evidence="1" id="KW-1133">Transmembrane helix</keyword>
<keyword evidence="1" id="KW-0472">Membrane</keyword>
<accession>A0A0E2AVG8</accession>
<dbReference type="HOGENOM" id="CLU_3114539_0_0_10"/>
<evidence type="ECO:0000256" key="1">
    <source>
        <dbReference type="SAM" id="Phobius"/>
    </source>
</evidence>
<dbReference type="AlphaFoldDB" id="A0A0E2AVG8"/>
<evidence type="ECO:0000313" key="3">
    <source>
        <dbReference type="Proteomes" id="UP000003879"/>
    </source>
</evidence>
<feature type="transmembrane region" description="Helical" evidence="1">
    <location>
        <begin position="20"/>
        <end position="41"/>
    </location>
</feature>
<dbReference type="EMBL" id="AGXN01000028">
    <property type="protein sequence ID" value="EIY89129.1"/>
    <property type="molecule type" value="Genomic_DNA"/>
</dbReference>
<comment type="caution">
    <text evidence="2">The sequence shown here is derived from an EMBL/GenBank/DDBJ whole genome shotgun (WGS) entry which is preliminary data.</text>
</comment>
<evidence type="ECO:0000313" key="2">
    <source>
        <dbReference type="EMBL" id="EIY89129.1"/>
    </source>
</evidence>
<name>A0A0E2AVG8_BACFG</name>
<proteinExistence type="predicted"/>
<reference evidence="2 3" key="1">
    <citation type="submission" date="2012-02" db="EMBL/GenBank/DDBJ databases">
        <title>The Genome Sequence of Bacteroides fragilis CL07T12C05.</title>
        <authorList>
            <consortium name="The Broad Institute Genome Sequencing Platform"/>
            <person name="Earl A."/>
            <person name="Ward D."/>
            <person name="Feldgarden M."/>
            <person name="Gevers D."/>
            <person name="Zitomersky N.L."/>
            <person name="Coyne M.J."/>
            <person name="Comstock L.E."/>
            <person name="Young S.K."/>
            <person name="Zeng Q."/>
            <person name="Gargeya S."/>
            <person name="Fitzgerald M."/>
            <person name="Haas B."/>
            <person name="Abouelleil A."/>
            <person name="Alvarado L."/>
            <person name="Arachchi H.M."/>
            <person name="Berlin A."/>
            <person name="Chapman S.B."/>
            <person name="Gearin G."/>
            <person name="Goldberg J."/>
            <person name="Griggs A."/>
            <person name="Gujja S."/>
            <person name="Hansen M."/>
            <person name="Heiman D."/>
            <person name="Howarth C."/>
            <person name="Larimer J."/>
            <person name="Lui A."/>
            <person name="MacDonald P.J.P."/>
            <person name="McCowen C."/>
            <person name="Montmayeur A."/>
            <person name="Murphy C."/>
            <person name="Neiman D."/>
            <person name="Pearson M."/>
            <person name="Priest M."/>
            <person name="Roberts A."/>
            <person name="Saif S."/>
            <person name="Shea T."/>
            <person name="Sisk P."/>
            <person name="Stolte C."/>
            <person name="Sykes S."/>
            <person name="Wortman J."/>
            <person name="Nusbaum C."/>
            <person name="Birren B."/>
        </authorList>
    </citation>
    <scope>NUCLEOTIDE SEQUENCE [LARGE SCALE GENOMIC DNA]</scope>
    <source>
        <strain evidence="2 3">CL07T12C05</strain>
    </source>
</reference>
<dbReference type="Proteomes" id="UP000003879">
    <property type="component" value="Unassembled WGS sequence"/>
</dbReference>
<organism evidence="2 3">
    <name type="scientific">Bacteroides fragilis CL07T12C05</name>
    <dbReference type="NCBI Taxonomy" id="997883"/>
    <lineage>
        <taxon>Bacteria</taxon>
        <taxon>Pseudomonadati</taxon>
        <taxon>Bacteroidota</taxon>
        <taxon>Bacteroidia</taxon>
        <taxon>Bacteroidales</taxon>
        <taxon>Bacteroidaceae</taxon>
        <taxon>Bacteroides</taxon>
    </lineage>
</organism>
<gene>
    <name evidence="2" type="ORF">HMPREF1056_04474</name>
</gene>